<evidence type="ECO:0000256" key="2">
    <source>
        <dbReference type="SAM" id="Phobius"/>
    </source>
</evidence>
<dbReference type="EMBL" id="JADNYJ010000004">
    <property type="protein sequence ID" value="KAF8911662.1"/>
    <property type="molecule type" value="Genomic_DNA"/>
</dbReference>
<feature type="compositionally biased region" description="Basic and acidic residues" evidence="1">
    <location>
        <begin position="56"/>
        <end position="65"/>
    </location>
</feature>
<comment type="caution">
    <text evidence="3">The sequence shown here is derived from an EMBL/GenBank/DDBJ whole genome shotgun (WGS) entry which is preliminary data.</text>
</comment>
<evidence type="ECO:0000256" key="1">
    <source>
        <dbReference type="SAM" id="MobiDB-lite"/>
    </source>
</evidence>
<reference evidence="3" key="1">
    <citation type="submission" date="2020-11" db="EMBL/GenBank/DDBJ databases">
        <authorList>
            <consortium name="DOE Joint Genome Institute"/>
            <person name="Ahrendt S."/>
            <person name="Riley R."/>
            <person name="Andreopoulos W."/>
            <person name="LaButti K."/>
            <person name="Pangilinan J."/>
            <person name="Ruiz-duenas F.J."/>
            <person name="Barrasa J.M."/>
            <person name="Sanchez-Garcia M."/>
            <person name="Camarero S."/>
            <person name="Miyauchi S."/>
            <person name="Serrano A."/>
            <person name="Linde D."/>
            <person name="Babiker R."/>
            <person name="Drula E."/>
            <person name="Ayuso-Fernandez I."/>
            <person name="Pacheco R."/>
            <person name="Padilla G."/>
            <person name="Ferreira P."/>
            <person name="Barriuso J."/>
            <person name="Kellner H."/>
            <person name="Castanera R."/>
            <person name="Alfaro M."/>
            <person name="Ramirez L."/>
            <person name="Pisabarro A.G."/>
            <person name="Kuo A."/>
            <person name="Tritt A."/>
            <person name="Lipzen A."/>
            <person name="He G."/>
            <person name="Yan M."/>
            <person name="Ng V."/>
            <person name="Cullen D."/>
            <person name="Martin F."/>
            <person name="Rosso M.-N."/>
            <person name="Henrissat B."/>
            <person name="Hibbett D."/>
            <person name="Martinez A.T."/>
            <person name="Grigoriev I.V."/>
        </authorList>
    </citation>
    <scope>NUCLEOTIDE SEQUENCE</scope>
    <source>
        <strain evidence="3">AH 44721</strain>
    </source>
</reference>
<name>A0A9P5P0U6_GYMJU</name>
<keyword evidence="2" id="KW-0472">Membrane</keyword>
<dbReference type="Proteomes" id="UP000724874">
    <property type="component" value="Unassembled WGS sequence"/>
</dbReference>
<feature type="transmembrane region" description="Helical" evidence="2">
    <location>
        <begin position="76"/>
        <end position="94"/>
    </location>
</feature>
<feature type="region of interest" description="Disordered" evidence="1">
    <location>
        <begin position="1"/>
        <end position="65"/>
    </location>
</feature>
<accession>A0A9P5P0U6</accession>
<organism evidence="3 4">
    <name type="scientific">Gymnopilus junonius</name>
    <name type="common">Spectacular rustgill mushroom</name>
    <name type="synonym">Gymnopilus spectabilis subsp. junonius</name>
    <dbReference type="NCBI Taxonomy" id="109634"/>
    <lineage>
        <taxon>Eukaryota</taxon>
        <taxon>Fungi</taxon>
        <taxon>Dikarya</taxon>
        <taxon>Basidiomycota</taxon>
        <taxon>Agaricomycotina</taxon>
        <taxon>Agaricomycetes</taxon>
        <taxon>Agaricomycetidae</taxon>
        <taxon>Agaricales</taxon>
        <taxon>Agaricineae</taxon>
        <taxon>Hymenogastraceae</taxon>
        <taxon>Gymnopilus</taxon>
    </lineage>
</organism>
<evidence type="ECO:0000313" key="4">
    <source>
        <dbReference type="Proteomes" id="UP000724874"/>
    </source>
</evidence>
<protein>
    <submittedName>
        <fullName evidence="3">Uncharacterized protein</fullName>
    </submittedName>
</protein>
<keyword evidence="4" id="KW-1185">Reference proteome</keyword>
<dbReference type="AlphaFoldDB" id="A0A9P5P0U6"/>
<evidence type="ECO:0000313" key="3">
    <source>
        <dbReference type="EMBL" id="KAF8911662.1"/>
    </source>
</evidence>
<keyword evidence="2" id="KW-1133">Transmembrane helix</keyword>
<proteinExistence type="predicted"/>
<sequence>MHHYHHQPPHQVHYQRGHGHGRGHRHMPHFPHPHFSPPHSPHHHHQPPLPPPLPQHHPESHYHYHEGRRRSPFIRFLKASAFAIVVLILWAFLMDSFQLSVHTSAREDRQRSKARISTPGEKSTPEYHHCPCESQPVEVEVPIPEDPGRVLPIRYPPVLSQPSLSSSTTLEDPTLNH</sequence>
<keyword evidence="2" id="KW-0812">Transmembrane</keyword>
<feature type="compositionally biased region" description="Basic residues" evidence="1">
    <location>
        <begin position="1"/>
        <end position="32"/>
    </location>
</feature>
<feature type="region of interest" description="Disordered" evidence="1">
    <location>
        <begin position="103"/>
        <end position="129"/>
    </location>
</feature>
<gene>
    <name evidence="3" type="ORF">CPB84DRAFT_1762517</name>
</gene>